<sequence length="185" mass="21290">MQLSIATLNDIDDVLELHSKYQIDTITPEDKKDGFVTTSFTKEQLTQLINEENALFIARKNGTVVAYVMCGSWKFCSIWPIFTQMIHDLPNLSYLGQTITTENSYQYGPVCIDKSVRGSGALEAIFDFAREEMSKRYPILVTFINKVNQRSFKAHSRLGLEVITEFSFNNNHYYELVYDTSKTLR</sequence>
<keyword evidence="2" id="KW-1185">Reference proteome</keyword>
<proteinExistence type="predicted"/>
<dbReference type="AlphaFoldDB" id="A0A1D7TM43"/>
<dbReference type="SUPFAM" id="SSF55729">
    <property type="entry name" value="Acyl-CoA N-acyltransferases (Nat)"/>
    <property type="match status" value="1"/>
</dbReference>
<gene>
    <name evidence="1" type="ORF">SHALO_2318</name>
</gene>
<evidence type="ECO:0000313" key="1">
    <source>
        <dbReference type="EMBL" id="AOO66078.1"/>
    </source>
</evidence>
<dbReference type="KEGG" id="shal:SHALO_2318"/>
<dbReference type="RefSeq" id="WP_069478678.1">
    <property type="nucleotide sequence ID" value="NZ_CP017111.1"/>
</dbReference>
<dbReference type="Proteomes" id="UP000094609">
    <property type="component" value="Chromosome"/>
</dbReference>
<dbReference type="EMBL" id="CP017111">
    <property type="protein sequence ID" value="AOO66078.1"/>
    <property type="molecule type" value="Genomic_DNA"/>
</dbReference>
<dbReference type="InterPro" id="IPR016181">
    <property type="entry name" value="Acyl_CoA_acyltransferase"/>
</dbReference>
<accession>A0A1D7TM43</accession>
<organism evidence="1 2">
    <name type="scientific">Sulfurospirillum halorespirans DSM 13726</name>
    <dbReference type="NCBI Taxonomy" id="1193502"/>
    <lineage>
        <taxon>Bacteria</taxon>
        <taxon>Pseudomonadati</taxon>
        <taxon>Campylobacterota</taxon>
        <taxon>Epsilonproteobacteria</taxon>
        <taxon>Campylobacterales</taxon>
        <taxon>Sulfurospirillaceae</taxon>
        <taxon>Sulfurospirillum</taxon>
    </lineage>
</organism>
<dbReference type="PATRIC" id="fig|1193502.14.peg.2348"/>
<evidence type="ECO:0000313" key="2">
    <source>
        <dbReference type="Proteomes" id="UP000094609"/>
    </source>
</evidence>
<protein>
    <submittedName>
        <fullName evidence="1">Acetyltransferase domain-containing protein</fullName>
    </submittedName>
</protein>
<dbReference type="STRING" id="1193502.SHALO_2318"/>
<reference evidence="2" key="1">
    <citation type="submission" date="2016-08" db="EMBL/GenBank/DDBJ databases">
        <title>Complete genome sequence of the organohalide-respiring Epsilonproteobacterium Sulfurospirillum halorespirans.</title>
        <authorList>
            <person name="Goris T."/>
            <person name="Zimmermann J."/>
            <person name="Schenz B."/>
            <person name="Lemos M."/>
            <person name="Hackermueller J."/>
            <person name="Diekert G."/>
        </authorList>
    </citation>
    <scope>NUCLEOTIDE SEQUENCE [LARGE SCALE GENOMIC DNA]</scope>
    <source>
        <strain>DSM 13726</strain>
        <strain evidence="2">PCE-M2</strain>
    </source>
</reference>
<keyword evidence="1" id="KW-0808">Transferase</keyword>
<dbReference type="Gene3D" id="3.40.630.30">
    <property type="match status" value="1"/>
</dbReference>
<dbReference type="GO" id="GO:0016740">
    <property type="term" value="F:transferase activity"/>
    <property type="evidence" value="ECO:0007669"/>
    <property type="project" value="UniProtKB-KW"/>
</dbReference>
<name>A0A1D7TM43_9BACT</name>